<dbReference type="Proteomes" id="UP000029833">
    <property type="component" value="Unassembled WGS sequence"/>
</dbReference>
<accession>A0A0A0B5P6</accession>
<keyword evidence="2" id="KW-1185">Reference proteome</keyword>
<evidence type="ECO:0000313" key="2">
    <source>
        <dbReference type="Proteomes" id="UP000029833"/>
    </source>
</evidence>
<dbReference type="EMBL" id="AXNT01000102">
    <property type="protein sequence ID" value="KGM01498.1"/>
    <property type="molecule type" value="Genomic_DNA"/>
</dbReference>
<proteinExistence type="predicted"/>
<gene>
    <name evidence="1" type="ORF">Q760_00960</name>
</gene>
<evidence type="ECO:0000313" key="1">
    <source>
        <dbReference type="EMBL" id="KGM01498.1"/>
    </source>
</evidence>
<protein>
    <submittedName>
        <fullName evidence="1">Uncharacterized protein</fullName>
    </submittedName>
</protein>
<dbReference type="AlphaFoldDB" id="A0A0A0B5P6"/>
<dbReference type="OrthoDB" id="4963809at2"/>
<name>A0A0A0B5P6_9CELL</name>
<comment type="caution">
    <text evidence="1">The sequence shown here is derived from an EMBL/GenBank/DDBJ whole genome shotgun (WGS) entry which is preliminary data.</text>
</comment>
<sequence>MAVLSELFASDHARALAHATALDGGSDPQDAPRLELTEISPLDLEILGEIACDVVHFGTGDLECQEVDLDYDNLVELPPFLVEVLLELATHEDPDAISEVAERWAASEELATTPENALSVLTDVLALVKVADREDLSLYLWTEPLT</sequence>
<dbReference type="RefSeq" id="WP_034632093.1">
    <property type="nucleotide sequence ID" value="NZ_AXNT01000102.1"/>
</dbReference>
<dbReference type="STRING" id="1408250.Q760_00960"/>
<organism evidence="1 2">
    <name type="scientific">Cellulomonas cellasea DSM 20118</name>
    <dbReference type="NCBI Taxonomy" id="1408250"/>
    <lineage>
        <taxon>Bacteria</taxon>
        <taxon>Bacillati</taxon>
        <taxon>Actinomycetota</taxon>
        <taxon>Actinomycetes</taxon>
        <taxon>Micrococcales</taxon>
        <taxon>Cellulomonadaceae</taxon>
        <taxon>Cellulomonas</taxon>
    </lineage>
</organism>
<reference evidence="1 2" key="1">
    <citation type="submission" date="2013-10" db="EMBL/GenBank/DDBJ databases">
        <authorList>
            <person name="Wang G."/>
            <person name="Zhuang W."/>
        </authorList>
    </citation>
    <scope>NUCLEOTIDE SEQUENCE [LARGE SCALE GENOMIC DNA]</scope>
    <source>
        <strain evidence="1 2">DSM 20118</strain>
    </source>
</reference>